<sequence>MGELETVQAVEQLQQFIASGRSGRRNAMPEIVDINCLDPEAQKLAEKLSQLNTSSEASTSGSNEVNNDESESKS</sequence>
<comment type="similarity">
    <text evidence="2">Belongs to the PKI family.</text>
</comment>
<dbReference type="Pfam" id="PF02827">
    <property type="entry name" value="PKI"/>
    <property type="match status" value="1"/>
</dbReference>
<reference evidence="6" key="1">
    <citation type="submission" date="2022-11" db="UniProtKB">
        <authorList>
            <consortium name="WormBaseParasite"/>
        </authorList>
    </citation>
    <scope>IDENTIFICATION</scope>
</reference>
<dbReference type="AlphaFoldDB" id="A0A914DPS1"/>
<organism evidence="5 6">
    <name type="scientific">Acrobeloides nanus</name>
    <dbReference type="NCBI Taxonomy" id="290746"/>
    <lineage>
        <taxon>Eukaryota</taxon>
        <taxon>Metazoa</taxon>
        <taxon>Ecdysozoa</taxon>
        <taxon>Nematoda</taxon>
        <taxon>Chromadorea</taxon>
        <taxon>Rhabditida</taxon>
        <taxon>Tylenchina</taxon>
        <taxon>Cephalobomorpha</taxon>
        <taxon>Cephaloboidea</taxon>
        <taxon>Cephalobidae</taxon>
        <taxon>Acrobeloides</taxon>
    </lineage>
</organism>
<evidence type="ECO:0000256" key="4">
    <source>
        <dbReference type="SAM" id="MobiDB-lite"/>
    </source>
</evidence>
<dbReference type="Proteomes" id="UP000887540">
    <property type="component" value="Unplaced"/>
</dbReference>
<feature type="compositionally biased region" description="Polar residues" evidence="4">
    <location>
        <begin position="49"/>
        <end position="65"/>
    </location>
</feature>
<accession>A0A914DPS1</accession>
<dbReference type="InterPro" id="IPR004171">
    <property type="entry name" value="cAMP_dep_PKI"/>
</dbReference>
<keyword evidence="5" id="KW-1185">Reference proteome</keyword>
<protein>
    <submittedName>
        <fullName evidence="6">cAMP-dependent protein kinase inhibitor</fullName>
    </submittedName>
</protein>
<evidence type="ECO:0000256" key="1">
    <source>
        <dbReference type="ARBA" id="ARBA00002844"/>
    </source>
</evidence>
<evidence type="ECO:0000313" key="5">
    <source>
        <dbReference type="Proteomes" id="UP000887540"/>
    </source>
</evidence>
<evidence type="ECO:0000256" key="3">
    <source>
        <dbReference type="ARBA" id="ARBA00023013"/>
    </source>
</evidence>
<keyword evidence="3" id="KW-0649">Protein kinase inhibitor</keyword>
<proteinExistence type="inferred from homology"/>
<dbReference type="WBParaSite" id="ACRNAN_scaffold3401.g21520.t1">
    <property type="protein sequence ID" value="ACRNAN_scaffold3401.g21520.t1"/>
    <property type="gene ID" value="ACRNAN_scaffold3401.g21520"/>
</dbReference>
<evidence type="ECO:0000256" key="2">
    <source>
        <dbReference type="ARBA" id="ARBA00006393"/>
    </source>
</evidence>
<evidence type="ECO:0000313" key="6">
    <source>
        <dbReference type="WBParaSite" id="ACRNAN_scaffold3401.g21520.t1"/>
    </source>
</evidence>
<comment type="function">
    <text evidence="1">Extremely potent competitive inhibitor of cAMP-dependent protein kinase activity, this protein interacts with the catalytic subunit of the enzyme after the cAMP-induced dissociation of its regulatory chains.</text>
</comment>
<name>A0A914DPS1_9BILA</name>
<dbReference type="GO" id="GO:0004862">
    <property type="term" value="F:cAMP-dependent protein kinase inhibitor activity"/>
    <property type="evidence" value="ECO:0007669"/>
    <property type="project" value="InterPro"/>
</dbReference>
<feature type="region of interest" description="Disordered" evidence="4">
    <location>
        <begin position="48"/>
        <end position="74"/>
    </location>
</feature>